<evidence type="ECO:0000313" key="4">
    <source>
        <dbReference type="EMBL" id="QQR29828.1"/>
    </source>
</evidence>
<accession>A0A1Z2XQ19</accession>
<dbReference type="Pfam" id="PF03417">
    <property type="entry name" value="AAT"/>
    <property type="match status" value="1"/>
</dbReference>
<keyword evidence="4" id="KW-0378">Hydrolase</keyword>
<dbReference type="RefSeq" id="WP_084384166.1">
    <property type="nucleotide sequence ID" value="NZ_CP021422.1"/>
</dbReference>
<gene>
    <name evidence="3" type="ORF">ADH66_07660</name>
    <name evidence="4" type="ORF">I5Q82_17710</name>
</gene>
<feature type="domain" description="Peptidase C45 hydrolase" evidence="2">
    <location>
        <begin position="182"/>
        <end position="351"/>
    </location>
</feature>
<dbReference type="InterPro" id="IPR052193">
    <property type="entry name" value="Peptidase_C59"/>
</dbReference>
<dbReference type="Proteomes" id="UP000196710">
    <property type="component" value="Chromosome"/>
</dbReference>
<organism evidence="4 6">
    <name type="scientific">Acutalibacter muris</name>
    <dbReference type="NCBI Taxonomy" id="1796620"/>
    <lineage>
        <taxon>Bacteria</taxon>
        <taxon>Bacillati</taxon>
        <taxon>Bacillota</taxon>
        <taxon>Clostridia</taxon>
        <taxon>Eubacteriales</taxon>
        <taxon>Acutalibacteraceae</taxon>
        <taxon>Acutalibacter</taxon>
    </lineage>
</organism>
<evidence type="ECO:0000313" key="5">
    <source>
        <dbReference type="Proteomes" id="UP000196710"/>
    </source>
</evidence>
<evidence type="ECO:0000313" key="6">
    <source>
        <dbReference type="Proteomes" id="UP000596035"/>
    </source>
</evidence>
<dbReference type="InterPro" id="IPR029055">
    <property type="entry name" value="Ntn_hydrolases_N"/>
</dbReference>
<dbReference type="InterPro" id="IPR005079">
    <property type="entry name" value="Peptidase_C45_hydrolase"/>
</dbReference>
<feature type="chain" id="PRO_5044568664" evidence="1">
    <location>
        <begin position="28"/>
        <end position="364"/>
    </location>
</feature>
<evidence type="ECO:0000259" key="2">
    <source>
        <dbReference type="Pfam" id="PF03417"/>
    </source>
</evidence>
<sequence length="364" mass="39661">MKQKIKKLSTLVLACLLLSGCTGPDRTGNGTPQEASSMISASAAAPEDTVKPTLEVAELKNGLSAIRFEGDSGFDTFLEQGGAASDQEAAQYLTGLIKENISMGDLLFGCSTISVQNTEGGYFFGRNFDWEPCNAMIVQSAPESGYKSISTVNTDVITMSGVDLSQLPDKYQALICLYAPLDGMNEKGLAVSVNMIQDSATIAQNTGKPGLTTTTAIRLLLDKAATVDEALGLLEQYDIHASMGYMMHLAIADNAGRSVVVEYIDNEMVVVETPVVTNFYLAEGKKNGIGTSQSHERYDILMDALRNHETMNDEEVRDTLDSVSKDNFNEFEATEWSVVFDLGNLTARYYHRENYAESYTFQLD</sequence>
<reference evidence="5" key="2">
    <citation type="submission" date="2017-05" db="EMBL/GenBank/DDBJ databases">
        <title>Improved OligoMM genomes.</title>
        <authorList>
            <person name="Garzetti D."/>
        </authorList>
    </citation>
    <scope>NUCLEOTIDE SEQUENCE [LARGE SCALE GENOMIC DNA]</scope>
    <source>
        <strain evidence="5">KB18</strain>
    </source>
</reference>
<reference evidence="4 6" key="3">
    <citation type="submission" date="2020-11" db="EMBL/GenBank/DDBJ databases">
        <title>Closed and high quality bacterial genomes of the OMM12 community.</title>
        <authorList>
            <person name="Marbouty M."/>
            <person name="Lamy-Besnier Q."/>
            <person name="Debarbieux L."/>
            <person name="Koszul R."/>
        </authorList>
    </citation>
    <scope>NUCLEOTIDE SEQUENCE [LARGE SCALE GENOMIC DNA]</scope>
    <source>
        <strain evidence="4 6">KB18</strain>
    </source>
</reference>
<keyword evidence="1" id="KW-0732">Signal</keyword>
<evidence type="ECO:0000313" key="3">
    <source>
        <dbReference type="EMBL" id="ASB40545.1"/>
    </source>
</evidence>
<dbReference type="SUPFAM" id="SSF56235">
    <property type="entry name" value="N-terminal nucleophile aminohydrolases (Ntn hydrolases)"/>
    <property type="match status" value="1"/>
</dbReference>
<dbReference type="EMBL" id="CP021422">
    <property type="protein sequence ID" value="ASB40545.1"/>
    <property type="molecule type" value="Genomic_DNA"/>
</dbReference>
<dbReference type="PANTHER" id="PTHR35527">
    <property type="entry name" value="CHOLOYLGLYCINE HYDROLASE"/>
    <property type="match status" value="1"/>
</dbReference>
<evidence type="ECO:0000256" key="1">
    <source>
        <dbReference type="SAM" id="SignalP"/>
    </source>
</evidence>
<reference evidence="3" key="1">
    <citation type="journal article" date="2017" name="Genome Announc.">
        <title>High-Quality Whole-Genome Sequences of the Oligo-Mouse-Microbiota Bacterial Community.</title>
        <authorList>
            <person name="Garzetti D."/>
            <person name="Brugiroux S."/>
            <person name="Bunk B."/>
            <person name="Pukall R."/>
            <person name="McCoy K.D."/>
            <person name="Macpherson A.J."/>
            <person name="Stecher B."/>
        </authorList>
    </citation>
    <scope>NUCLEOTIDE SEQUENCE</scope>
    <source>
        <strain evidence="3">KB18</strain>
    </source>
</reference>
<dbReference type="Proteomes" id="UP000596035">
    <property type="component" value="Chromosome"/>
</dbReference>
<dbReference type="PROSITE" id="PS51257">
    <property type="entry name" value="PROKAR_LIPOPROTEIN"/>
    <property type="match status" value="1"/>
</dbReference>
<dbReference type="EMBL" id="CP065321">
    <property type="protein sequence ID" value="QQR29828.1"/>
    <property type="molecule type" value="Genomic_DNA"/>
</dbReference>
<dbReference type="PANTHER" id="PTHR35527:SF2">
    <property type="entry name" value="HYDROLASE"/>
    <property type="match status" value="1"/>
</dbReference>
<dbReference type="AlphaFoldDB" id="A0A1Z2XQ19"/>
<dbReference type="KEGG" id="amur:ADH66_07660"/>
<dbReference type="Gene3D" id="3.60.60.10">
    <property type="entry name" value="Penicillin V Acylase, Chain A"/>
    <property type="match status" value="1"/>
</dbReference>
<feature type="signal peptide" evidence="1">
    <location>
        <begin position="1"/>
        <end position="27"/>
    </location>
</feature>
<proteinExistence type="predicted"/>
<protein>
    <submittedName>
        <fullName evidence="3">Choloylglycine hydrolase</fullName>
    </submittedName>
    <submittedName>
        <fullName evidence="4">Linear amide C-N hydrolase</fullName>
    </submittedName>
</protein>
<keyword evidence="5" id="KW-1185">Reference proteome</keyword>
<dbReference type="GO" id="GO:0016787">
    <property type="term" value="F:hydrolase activity"/>
    <property type="evidence" value="ECO:0007669"/>
    <property type="project" value="UniProtKB-KW"/>
</dbReference>
<dbReference type="CDD" id="cd01935">
    <property type="entry name" value="Ntn_CGH_like"/>
    <property type="match status" value="1"/>
</dbReference>
<name>A0A1Z2XQ19_9FIRM</name>